<feature type="transmembrane region" description="Helical" evidence="1">
    <location>
        <begin position="87"/>
        <end position="111"/>
    </location>
</feature>
<feature type="transmembrane region" description="Helical" evidence="1">
    <location>
        <begin position="226"/>
        <end position="247"/>
    </location>
</feature>
<dbReference type="Proteomes" id="UP000054823">
    <property type="component" value="Unassembled WGS sequence"/>
</dbReference>
<evidence type="ECO:0000313" key="3">
    <source>
        <dbReference type="Proteomes" id="UP000054823"/>
    </source>
</evidence>
<name>A0A0P1FC90_9RHOB</name>
<proteinExistence type="predicted"/>
<keyword evidence="1" id="KW-0812">Transmembrane</keyword>
<sequence length="422" mass="44064">MRSSPKVLSSGMRLCMISALAGCFILYGLVTSGPAQALQGVWQILTVRDMLMTDYMAVGGVGGAMLNAGLLLCIAAMFYWRTGAAVGGAAVACLFLVLGFGLFGKNLLNIWPILAGVFLHARFKGQPFADHLNTAFFGCALAPVVSEILFSSRLELFIRLPLALTVGTLMGFVMPPIAAQLFKAHEGHNLYNMGFTAGMLGVLVVSLFLSFGFVPEPVFLWETEQTAVLAPFVIGMFASFLLIGLVVEPECIQRLPDLHARSGLAPSDFAAELGDGVVLVNMGLLGLCATGVILGMGSVLNGPTLAAIFSVVGFGAFGKHLWNCAPIVAGVVALSLLKGADLTTPGLILAALFSTSLAPMAGRFGWHWGVMTGMIHASVAQSVGVLHAGLNLYNNGFAAGIVATVLSAVILSLKAEKDEKAG</sequence>
<evidence type="ECO:0008006" key="4">
    <source>
        <dbReference type="Google" id="ProtNLM"/>
    </source>
</evidence>
<feature type="transmembrane region" description="Helical" evidence="1">
    <location>
        <begin position="162"/>
        <end position="182"/>
    </location>
</feature>
<keyword evidence="1" id="KW-1133">Transmembrane helix</keyword>
<evidence type="ECO:0000313" key="2">
    <source>
        <dbReference type="EMBL" id="CUH53301.1"/>
    </source>
</evidence>
<dbReference type="AlphaFoldDB" id="A0A0P1FC90"/>
<feature type="transmembrane region" description="Helical" evidence="1">
    <location>
        <begin position="368"/>
        <end position="390"/>
    </location>
</feature>
<reference evidence="2 3" key="1">
    <citation type="submission" date="2015-09" db="EMBL/GenBank/DDBJ databases">
        <authorList>
            <consortium name="Swine Surveillance"/>
        </authorList>
    </citation>
    <scope>NUCLEOTIDE SEQUENCE [LARGE SCALE GENOMIC DNA]</scope>
    <source>
        <strain evidence="2 3">CECT 7688</strain>
    </source>
</reference>
<dbReference type="InterPro" id="IPR011470">
    <property type="entry name" value="DUF1576"/>
</dbReference>
<accession>A0A0P1FC90</accession>
<keyword evidence="1" id="KW-0472">Membrane</keyword>
<organism evidence="2 3">
    <name type="scientific">Shimia marina</name>
    <dbReference type="NCBI Taxonomy" id="321267"/>
    <lineage>
        <taxon>Bacteria</taxon>
        <taxon>Pseudomonadati</taxon>
        <taxon>Pseudomonadota</taxon>
        <taxon>Alphaproteobacteria</taxon>
        <taxon>Rhodobacterales</taxon>
        <taxon>Roseobacteraceae</taxon>
    </lineage>
</organism>
<dbReference type="Pfam" id="PF07613">
    <property type="entry name" value="DUF1576"/>
    <property type="match status" value="2"/>
</dbReference>
<feature type="transmembrane region" description="Helical" evidence="1">
    <location>
        <begin position="194"/>
        <end position="214"/>
    </location>
</feature>
<evidence type="ECO:0000256" key="1">
    <source>
        <dbReference type="SAM" id="Phobius"/>
    </source>
</evidence>
<dbReference type="EMBL" id="CYPW01000027">
    <property type="protein sequence ID" value="CUH53301.1"/>
    <property type="molecule type" value="Genomic_DNA"/>
</dbReference>
<feature type="transmembrane region" description="Helical" evidence="1">
    <location>
        <begin position="396"/>
        <end position="413"/>
    </location>
</feature>
<feature type="transmembrane region" description="Helical" evidence="1">
    <location>
        <begin position="131"/>
        <end position="150"/>
    </location>
</feature>
<gene>
    <name evidence="2" type="ORF">SHM7688_02754</name>
</gene>
<keyword evidence="3" id="KW-1185">Reference proteome</keyword>
<protein>
    <recommendedName>
        <fullName evidence="4">DUF1576 domain-containing protein</fullName>
    </recommendedName>
</protein>
<dbReference type="RefSeq" id="WP_223229196.1">
    <property type="nucleotide sequence ID" value="NZ_CYPW01000027.1"/>
</dbReference>
<feature type="transmembrane region" description="Helical" evidence="1">
    <location>
        <begin position="61"/>
        <end position="80"/>
    </location>
</feature>